<dbReference type="CDD" id="cd04301">
    <property type="entry name" value="NAT_SF"/>
    <property type="match status" value="1"/>
</dbReference>
<protein>
    <submittedName>
        <fullName evidence="4">GNAT family N-acetyltransferase</fullName>
        <ecNumber evidence="4">2.3.1.-</ecNumber>
    </submittedName>
</protein>
<evidence type="ECO:0000256" key="1">
    <source>
        <dbReference type="ARBA" id="ARBA00022679"/>
    </source>
</evidence>
<dbReference type="InterPro" id="IPR050832">
    <property type="entry name" value="Bact_Acetyltransf"/>
</dbReference>
<dbReference type="EMBL" id="CP133721">
    <property type="protein sequence ID" value="WMW77876.1"/>
    <property type="molecule type" value="Genomic_DNA"/>
</dbReference>
<dbReference type="InterPro" id="IPR016181">
    <property type="entry name" value="Acyl_CoA_acyltransferase"/>
</dbReference>
<proteinExistence type="predicted"/>
<evidence type="ECO:0000313" key="4">
    <source>
        <dbReference type="EMBL" id="WMW77876.1"/>
    </source>
</evidence>
<dbReference type="PROSITE" id="PS51186">
    <property type="entry name" value="GNAT"/>
    <property type="match status" value="1"/>
</dbReference>
<name>A0ABY9RCL0_9FLAO</name>
<dbReference type="RefSeq" id="WP_309532209.1">
    <property type="nucleotide sequence ID" value="NZ_CP133721.1"/>
</dbReference>
<accession>A0ABY9RCL0</accession>
<gene>
    <name evidence="4" type="ORF">RF683_00080</name>
</gene>
<dbReference type="EC" id="2.3.1.-" evidence="4"/>
<dbReference type="Pfam" id="PF00583">
    <property type="entry name" value="Acetyltransf_1"/>
    <property type="match status" value="1"/>
</dbReference>
<evidence type="ECO:0000256" key="2">
    <source>
        <dbReference type="ARBA" id="ARBA00023315"/>
    </source>
</evidence>
<dbReference type="PANTHER" id="PTHR43877:SF2">
    <property type="entry name" value="AMINOALKYLPHOSPHONATE N-ACETYLTRANSFERASE-RELATED"/>
    <property type="match status" value="1"/>
</dbReference>
<evidence type="ECO:0000313" key="5">
    <source>
        <dbReference type="Proteomes" id="UP001180481"/>
    </source>
</evidence>
<keyword evidence="5" id="KW-1185">Reference proteome</keyword>
<dbReference type="InterPro" id="IPR000182">
    <property type="entry name" value="GNAT_dom"/>
</dbReference>
<dbReference type="SUPFAM" id="SSF55729">
    <property type="entry name" value="Acyl-CoA N-acyltransferases (Nat)"/>
    <property type="match status" value="1"/>
</dbReference>
<feature type="domain" description="N-acetyltransferase" evidence="3">
    <location>
        <begin position="87"/>
        <end position="225"/>
    </location>
</feature>
<dbReference type="GO" id="GO:0016746">
    <property type="term" value="F:acyltransferase activity"/>
    <property type="evidence" value="ECO:0007669"/>
    <property type="project" value="UniProtKB-KW"/>
</dbReference>
<keyword evidence="1 4" id="KW-0808">Transferase</keyword>
<dbReference type="PANTHER" id="PTHR43877">
    <property type="entry name" value="AMINOALKYLPHOSPHONATE N-ACETYLTRANSFERASE-RELATED-RELATED"/>
    <property type="match status" value="1"/>
</dbReference>
<dbReference type="Gene3D" id="3.40.630.30">
    <property type="match status" value="1"/>
</dbReference>
<organism evidence="4 5">
    <name type="scientific">Flavobacterium nakdongensis</name>
    <dbReference type="NCBI Taxonomy" id="3073563"/>
    <lineage>
        <taxon>Bacteria</taxon>
        <taxon>Pseudomonadati</taxon>
        <taxon>Bacteroidota</taxon>
        <taxon>Flavobacteriia</taxon>
        <taxon>Flavobacteriales</taxon>
        <taxon>Flavobacteriaceae</taxon>
        <taxon>Flavobacterium</taxon>
    </lineage>
</organism>
<reference evidence="4" key="1">
    <citation type="submission" date="2023-09" db="EMBL/GenBank/DDBJ databases">
        <title>Flavobacterium sp. 20NA77.7 isolated from freshwater.</title>
        <authorList>
            <person name="Le V."/>
            <person name="Ko S.-R."/>
            <person name="Ahn C.-Y."/>
            <person name="Oh H.-M."/>
        </authorList>
    </citation>
    <scope>NUCLEOTIDE SEQUENCE</scope>
    <source>
        <strain evidence="4">20NA77.7</strain>
    </source>
</reference>
<keyword evidence="2 4" id="KW-0012">Acyltransferase</keyword>
<evidence type="ECO:0000259" key="3">
    <source>
        <dbReference type="PROSITE" id="PS51186"/>
    </source>
</evidence>
<sequence length="225" mass="25634">MLKKLEWDSAFFNLNVGELTLGSFSTHIDVSGFDLLYVLSKEAATCNIPSFTKTFSEEKIKFSKELQQLEAPSSAICSIFDCSYTIEDLYELAYESGKQSRFLLDTKFTESKFKELYRLWIDNSLNKQFADDILVYRENNLILGLVTFKLVKDTASVGLIAVNPEAQGKGIGGKLIRALEYFLVEKKGKSLVIPTQMTNTQACNFYTKQGYKIIEQTTITHYWKD</sequence>
<dbReference type="Proteomes" id="UP001180481">
    <property type="component" value="Chromosome"/>
</dbReference>